<sequence length="123" mass="13390">MMIVSNRKQALAEFADTLSQEGRHEIAWAQTGEAALNLAKEKIFQMVVVDHELADTTTGKLCKDLLDVNALINTVAVSELSPEDFHEEYEGLGILSHLPLEPGAEDANAVLEKLSGLAFILTD</sequence>
<proteinExistence type="predicted"/>
<gene>
    <name evidence="3" type="ORF">X474_10915</name>
</gene>
<dbReference type="AlphaFoldDB" id="A0A0D2J628"/>
<name>A0A0D2J628_9BACT</name>
<feature type="modified residue" description="4-aspartylphosphate" evidence="1">
    <location>
        <position position="50"/>
    </location>
</feature>
<evidence type="ECO:0000313" key="3">
    <source>
        <dbReference type="EMBL" id="KIX13569.1"/>
    </source>
</evidence>
<dbReference type="Gene3D" id="3.40.50.2300">
    <property type="match status" value="1"/>
</dbReference>
<evidence type="ECO:0000259" key="2">
    <source>
        <dbReference type="PROSITE" id="PS50110"/>
    </source>
</evidence>
<dbReference type="GO" id="GO:0000160">
    <property type="term" value="P:phosphorelay signal transduction system"/>
    <property type="evidence" value="ECO:0007669"/>
    <property type="project" value="InterPro"/>
</dbReference>
<reference evidence="3 4" key="1">
    <citation type="submission" date="2013-11" db="EMBL/GenBank/DDBJ databases">
        <title>Metagenomic analysis of a methanogenic consortium involved in long chain n-alkane degradation.</title>
        <authorList>
            <person name="Davidova I.A."/>
            <person name="Callaghan A.V."/>
            <person name="Wawrik B."/>
            <person name="Pruitt S."/>
            <person name="Marks C."/>
            <person name="Duncan K.E."/>
            <person name="Suflita J.M."/>
        </authorList>
    </citation>
    <scope>NUCLEOTIDE SEQUENCE [LARGE SCALE GENOMIC DNA]</scope>
    <source>
        <strain evidence="3 4">SPR</strain>
    </source>
</reference>
<dbReference type="STRING" id="1429043.X474_10915"/>
<comment type="caution">
    <text evidence="3">The sequence shown here is derived from an EMBL/GenBank/DDBJ whole genome shotgun (WGS) entry which is preliminary data.</text>
</comment>
<dbReference type="Proteomes" id="UP000032233">
    <property type="component" value="Unassembled WGS sequence"/>
</dbReference>
<dbReference type="PROSITE" id="PS50110">
    <property type="entry name" value="RESPONSE_REGULATORY"/>
    <property type="match status" value="1"/>
</dbReference>
<protein>
    <recommendedName>
        <fullName evidence="2">Response regulatory domain-containing protein</fullName>
    </recommendedName>
</protein>
<keyword evidence="4" id="KW-1185">Reference proteome</keyword>
<dbReference type="EMBL" id="AZAC01000014">
    <property type="protein sequence ID" value="KIX13569.1"/>
    <property type="molecule type" value="Genomic_DNA"/>
</dbReference>
<dbReference type="InterPro" id="IPR011006">
    <property type="entry name" value="CheY-like_superfamily"/>
</dbReference>
<dbReference type="InParanoid" id="A0A0D2J628"/>
<keyword evidence="1" id="KW-0597">Phosphoprotein</keyword>
<feature type="domain" description="Response regulatory" evidence="2">
    <location>
        <begin position="1"/>
        <end position="115"/>
    </location>
</feature>
<organism evidence="3 4">
    <name type="scientific">Dethiosulfatarculus sandiegensis</name>
    <dbReference type="NCBI Taxonomy" id="1429043"/>
    <lineage>
        <taxon>Bacteria</taxon>
        <taxon>Pseudomonadati</taxon>
        <taxon>Thermodesulfobacteriota</taxon>
        <taxon>Desulfarculia</taxon>
        <taxon>Desulfarculales</taxon>
        <taxon>Desulfarculaceae</taxon>
        <taxon>Dethiosulfatarculus</taxon>
    </lineage>
</organism>
<evidence type="ECO:0000313" key="4">
    <source>
        <dbReference type="Proteomes" id="UP000032233"/>
    </source>
</evidence>
<evidence type="ECO:0000256" key="1">
    <source>
        <dbReference type="PROSITE-ProRule" id="PRU00169"/>
    </source>
</evidence>
<accession>A0A0D2J628</accession>
<dbReference type="SUPFAM" id="SSF52172">
    <property type="entry name" value="CheY-like"/>
    <property type="match status" value="1"/>
</dbReference>
<dbReference type="InterPro" id="IPR001789">
    <property type="entry name" value="Sig_transdc_resp-reg_receiver"/>
</dbReference>